<dbReference type="Gene3D" id="3.30.70.270">
    <property type="match status" value="1"/>
</dbReference>
<evidence type="ECO:0000259" key="2">
    <source>
        <dbReference type="PROSITE" id="PS50883"/>
    </source>
</evidence>
<dbReference type="RefSeq" id="WP_117452380.1">
    <property type="nucleotide sequence ID" value="NZ_CP060636.1"/>
</dbReference>
<dbReference type="NCBIfam" id="TIGR00254">
    <property type="entry name" value="GGDEF"/>
    <property type="match status" value="1"/>
</dbReference>
<dbReference type="InterPro" id="IPR000160">
    <property type="entry name" value="GGDEF_dom"/>
</dbReference>
<dbReference type="PANTHER" id="PTHR33121:SF71">
    <property type="entry name" value="OXYGEN SENSOR PROTEIN DOSP"/>
    <property type="match status" value="1"/>
</dbReference>
<dbReference type="Pfam" id="PF00563">
    <property type="entry name" value="EAL"/>
    <property type="match status" value="1"/>
</dbReference>
<dbReference type="SUPFAM" id="SSF55073">
    <property type="entry name" value="Nucleotide cyclase"/>
    <property type="match status" value="1"/>
</dbReference>
<keyword evidence="1" id="KW-0812">Transmembrane</keyword>
<dbReference type="EMBL" id="CP060636">
    <property type="protein sequence ID" value="QNM11602.1"/>
    <property type="molecule type" value="Genomic_DNA"/>
</dbReference>
<dbReference type="InterPro" id="IPR050706">
    <property type="entry name" value="Cyclic-di-GMP_PDE-like"/>
</dbReference>
<feature type="domain" description="EAL" evidence="2">
    <location>
        <begin position="492"/>
        <end position="747"/>
    </location>
</feature>
<dbReference type="PROSITE" id="PS50883">
    <property type="entry name" value="EAL"/>
    <property type="match status" value="1"/>
</dbReference>
<keyword evidence="1" id="KW-0472">Membrane</keyword>
<dbReference type="Gene3D" id="3.20.20.450">
    <property type="entry name" value="EAL domain"/>
    <property type="match status" value="1"/>
</dbReference>
<keyword evidence="1" id="KW-1133">Transmembrane helix</keyword>
<dbReference type="GO" id="GO:0071111">
    <property type="term" value="F:cyclic-guanylate-specific phosphodiesterase activity"/>
    <property type="evidence" value="ECO:0007669"/>
    <property type="project" value="InterPro"/>
</dbReference>
<dbReference type="Proteomes" id="UP000515856">
    <property type="component" value="Chromosome"/>
</dbReference>
<dbReference type="Pfam" id="PF00990">
    <property type="entry name" value="GGDEF"/>
    <property type="match status" value="1"/>
</dbReference>
<dbReference type="PANTHER" id="PTHR33121">
    <property type="entry name" value="CYCLIC DI-GMP PHOSPHODIESTERASE PDEF"/>
    <property type="match status" value="1"/>
</dbReference>
<evidence type="ECO:0000259" key="3">
    <source>
        <dbReference type="PROSITE" id="PS50887"/>
    </source>
</evidence>
<evidence type="ECO:0000313" key="4">
    <source>
        <dbReference type="EMBL" id="QNM11602.1"/>
    </source>
</evidence>
<dbReference type="InterPro" id="IPR001633">
    <property type="entry name" value="EAL_dom"/>
</dbReference>
<evidence type="ECO:0000256" key="1">
    <source>
        <dbReference type="SAM" id="Phobius"/>
    </source>
</evidence>
<keyword evidence="5" id="KW-1185">Reference proteome</keyword>
<protein>
    <submittedName>
        <fullName evidence="4">EAL domain-containing protein</fullName>
    </submittedName>
</protein>
<gene>
    <name evidence="4" type="ORF">H9Q80_15320</name>
</gene>
<dbReference type="AlphaFoldDB" id="A0A7G9GLC0"/>
<accession>A0A7G9GLC0</accession>
<feature type="domain" description="GGDEF" evidence="3">
    <location>
        <begin position="348"/>
        <end position="478"/>
    </location>
</feature>
<reference evidence="4 5" key="1">
    <citation type="submission" date="2020-08" db="EMBL/GenBank/DDBJ databases">
        <authorList>
            <person name="Liu C."/>
            <person name="Sun Q."/>
        </authorList>
    </citation>
    <scope>NUCLEOTIDE SEQUENCE [LARGE SCALE GENOMIC DNA]</scope>
    <source>
        <strain evidence="4 5">NSJ-61</strain>
    </source>
</reference>
<dbReference type="InterPro" id="IPR029787">
    <property type="entry name" value="Nucleotide_cyclase"/>
</dbReference>
<dbReference type="SMART" id="SM00052">
    <property type="entry name" value="EAL"/>
    <property type="match status" value="1"/>
</dbReference>
<dbReference type="SUPFAM" id="SSF141868">
    <property type="entry name" value="EAL domain-like"/>
    <property type="match status" value="1"/>
</dbReference>
<feature type="transmembrane region" description="Helical" evidence="1">
    <location>
        <begin position="14"/>
        <end position="36"/>
    </location>
</feature>
<proteinExistence type="predicted"/>
<dbReference type="InterPro" id="IPR043128">
    <property type="entry name" value="Rev_trsase/Diguanyl_cyclase"/>
</dbReference>
<dbReference type="SMART" id="SM00267">
    <property type="entry name" value="GGDEF"/>
    <property type="match status" value="1"/>
</dbReference>
<evidence type="ECO:0000313" key="5">
    <source>
        <dbReference type="Proteomes" id="UP000515856"/>
    </source>
</evidence>
<organism evidence="4 5">
    <name type="scientific">[Eubacterium] hominis</name>
    <dbReference type="NCBI Taxonomy" id="2764325"/>
    <lineage>
        <taxon>Bacteria</taxon>
        <taxon>Bacillati</taxon>
        <taxon>Bacillota</taxon>
        <taxon>Erysipelotrichia</taxon>
        <taxon>Erysipelotrichales</taxon>
        <taxon>Erysipelotrichaceae</taxon>
        <taxon>Amedibacillus</taxon>
    </lineage>
</organism>
<dbReference type="InterPro" id="IPR035919">
    <property type="entry name" value="EAL_sf"/>
</dbReference>
<dbReference type="PROSITE" id="PS50887">
    <property type="entry name" value="GGDEF"/>
    <property type="match status" value="1"/>
</dbReference>
<sequence>MNNNQKQFAFKKQIWTFIGALVIVICITMGLSYTYLKNTNHEIFMDATKHLQDMNQRVVELLDLQMENDLDVLAHVAQTYQIDQMNEKILSSVQQNDFIMVTAVNDEGKFYTDFHQKISTKELFDTLKKDKQPHIYNNTFTVDEGLVYVYPMMDKKGEVNGAIIAITDFSKGTAKLCESYNNEDMFLHVMERDGTFVIKSKQEGVIINSNNMYYSLNEQTELEESDITDLKKALSDNQSVVVEIKFKNNVEKLASYTPMKLGNLYAVLVIDRTAAISDTFHTIFDESLRNTIIIFILMLIIWSALFYNYYTNNHRLFNIAYMDPVTKGYNTTRFYNEAEIKIKAHPSNYYSMIIIDIQHFKYINETFGTSRGNKMLKHVYKNIEQQLLPDELMCRSFADKFLLLVKTQSDQEILNKMDQISHSINAFNEGLEEKYYLVLSAGVYIIDNPQMSIYLIQDRANTARRNEKGAKGTFLYKCMFFSDLERIRMHREKDLENRMEESLANHEFEVFIQPKANLKESRIDGGEALVRWRAKDGSLIPPNEFIPVFEKDGFIIKLDLYVFEKVCQYLRNWMDTGITPVPISVNLSRVHLNDADFIRPYQELQEKYKIPTGLLEIELTESMFTENMKIVTDAVNKIHDAGFMCSLDDFGSGYSSLNMLIDVNVDTIKLDKAFFRSDNLDDPKEKTVISSVIDMANKLKLSTVSEGIETIEQFKILQKMNCDIIQGYVVSKPIPEEQFKELLKHPQIHISDEESYGKE</sequence>
<dbReference type="CDD" id="cd01948">
    <property type="entry name" value="EAL"/>
    <property type="match status" value="1"/>
</dbReference>
<dbReference type="KEGG" id="ehn:H9Q80_15320"/>
<feature type="transmembrane region" description="Helical" evidence="1">
    <location>
        <begin position="292"/>
        <end position="310"/>
    </location>
</feature>
<name>A0A7G9GLC0_9FIRM</name>